<dbReference type="NCBIfam" id="NF006941">
    <property type="entry name" value="PRK09423.1"/>
    <property type="match status" value="1"/>
</dbReference>
<dbReference type="RefSeq" id="WP_186856697.1">
    <property type="nucleotide sequence ID" value="NZ_JACOON010000001.1"/>
</dbReference>
<comment type="pathway">
    <text evidence="5">Polyol metabolism; glycerol fermentation; glycerone phosphate from glycerol (oxidative route): step 1/2.</text>
</comment>
<dbReference type="InterPro" id="IPR001670">
    <property type="entry name" value="ADH_Fe/GldA"/>
</dbReference>
<dbReference type="InterPro" id="IPR016205">
    <property type="entry name" value="Glycerol_DH"/>
</dbReference>
<dbReference type="Proteomes" id="UP000606889">
    <property type="component" value="Unassembled WGS sequence"/>
</dbReference>
<dbReference type="PROSITE" id="PS00913">
    <property type="entry name" value="ADH_IRON_1"/>
    <property type="match status" value="1"/>
</dbReference>
<evidence type="ECO:0000256" key="7">
    <source>
        <dbReference type="ARBA" id="ARBA00040132"/>
    </source>
</evidence>
<evidence type="ECO:0000256" key="8">
    <source>
        <dbReference type="ARBA" id="ARBA00049006"/>
    </source>
</evidence>
<protein>
    <recommendedName>
        <fullName evidence="7">Glycerol dehydrogenase</fullName>
        <ecNumber evidence="6">1.1.1.6</ecNumber>
    </recommendedName>
</protein>
<reference evidence="10 11" key="1">
    <citation type="submission" date="2020-08" db="EMBL/GenBank/DDBJ databases">
        <title>Genome public.</title>
        <authorList>
            <person name="Liu C."/>
            <person name="Sun Q."/>
        </authorList>
    </citation>
    <scope>NUCLEOTIDE SEQUENCE [LARGE SCALE GENOMIC DNA]</scope>
    <source>
        <strain evidence="10 11">NSJ-35</strain>
    </source>
</reference>
<organism evidence="10 11">
    <name type="scientific">Christensenella tenuis</name>
    <dbReference type="NCBI Taxonomy" id="2763033"/>
    <lineage>
        <taxon>Bacteria</taxon>
        <taxon>Bacillati</taxon>
        <taxon>Bacillota</taxon>
        <taxon>Clostridia</taxon>
        <taxon>Christensenellales</taxon>
        <taxon>Christensenellaceae</taxon>
        <taxon>Christensenella</taxon>
    </lineage>
</organism>
<comment type="catalytic activity">
    <reaction evidence="8">
        <text>glycerol + NAD(+) = dihydroxyacetone + NADH + H(+)</text>
        <dbReference type="Rhea" id="RHEA:13769"/>
        <dbReference type="ChEBI" id="CHEBI:15378"/>
        <dbReference type="ChEBI" id="CHEBI:16016"/>
        <dbReference type="ChEBI" id="CHEBI:17754"/>
        <dbReference type="ChEBI" id="CHEBI:57540"/>
        <dbReference type="ChEBI" id="CHEBI:57945"/>
        <dbReference type="EC" id="1.1.1.6"/>
    </reaction>
</comment>
<evidence type="ECO:0000256" key="2">
    <source>
        <dbReference type="ARBA" id="ARBA00022723"/>
    </source>
</evidence>
<comment type="similarity">
    <text evidence="1">Belongs to the iron-containing alcohol dehydrogenase family.</text>
</comment>
<proteinExistence type="inferred from homology"/>
<keyword evidence="2" id="KW-0479">Metal-binding</keyword>
<dbReference type="CDD" id="cd08170">
    <property type="entry name" value="GlyDH"/>
    <property type="match status" value="1"/>
</dbReference>
<accession>A0ABR7EBN8</accession>
<keyword evidence="4" id="KW-0520">NAD</keyword>
<gene>
    <name evidence="10" type="ORF">H8S18_02395</name>
</gene>
<sequence>MTYVAKTTRGWGSPSRYIQGPGEIENLAKYTAIYGKKVLAMIDPFFFEELGKKLEAQYEASDAELMTLAFDKEVTEKRIAAACEKAREFQPAVVVGIGGGKTLDTAKAVADHFNAVMVIVPTSASTDAPTSALSVIYKENGEHSHAVFYNKNPELVLVDSAIIAKAPVRFLVSGMGDALSTVFEARANQASDTANYIWFTEGGFRRCKSSLSVAELCYDTLIGKGFYAKMAAENKVVNEALEDVIEANTLMSGLGFENTGCAGAHSIGDGITALPVGAKTLHGEKVAFGVMCQLVAENAEEELIEEVAAFCLRVGLPITLSDLYVDPTPENLRIIAQGSLNSFWSAEPFNVTEEMVIDIILAGDAMGRYYKEMLG</sequence>
<evidence type="ECO:0000313" key="10">
    <source>
        <dbReference type="EMBL" id="MBC5647182.1"/>
    </source>
</evidence>
<dbReference type="EC" id="1.1.1.6" evidence="6"/>
<keyword evidence="3" id="KW-0560">Oxidoreductase</keyword>
<dbReference type="Gene3D" id="3.40.50.1970">
    <property type="match status" value="1"/>
</dbReference>
<evidence type="ECO:0000256" key="5">
    <source>
        <dbReference type="ARBA" id="ARBA00037918"/>
    </source>
</evidence>
<dbReference type="InterPro" id="IPR018211">
    <property type="entry name" value="ADH_Fe_CS"/>
</dbReference>
<dbReference type="PIRSF" id="PIRSF000112">
    <property type="entry name" value="Glycerol_dehydrogenase"/>
    <property type="match status" value="1"/>
</dbReference>
<dbReference type="Pfam" id="PF00465">
    <property type="entry name" value="Fe-ADH"/>
    <property type="match status" value="1"/>
</dbReference>
<keyword evidence="11" id="KW-1185">Reference proteome</keyword>
<feature type="domain" description="Alcohol dehydrogenase iron-type/glycerol dehydrogenase GldA" evidence="9">
    <location>
        <begin position="14"/>
        <end position="159"/>
    </location>
</feature>
<evidence type="ECO:0000256" key="4">
    <source>
        <dbReference type="ARBA" id="ARBA00023027"/>
    </source>
</evidence>
<dbReference type="SUPFAM" id="SSF56796">
    <property type="entry name" value="Dehydroquinate synthase-like"/>
    <property type="match status" value="1"/>
</dbReference>
<evidence type="ECO:0000256" key="1">
    <source>
        <dbReference type="ARBA" id="ARBA00007358"/>
    </source>
</evidence>
<evidence type="ECO:0000259" key="9">
    <source>
        <dbReference type="Pfam" id="PF00465"/>
    </source>
</evidence>
<dbReference type="Gene3D" id="1.20.1090.10">
    <property type="entry name" value="Dehydroquinate synthase-like - alpha domain"/>
    <property type="match status" value="1"/>
</dbReference>
<evidence type="ECO:0000256" key="3">
    <source>
        <dbReference type="ARBA" id="ARBA00023002"/>
    </source>
</evidence>
<dbReference type="EMBL" id="JACOON010000001">
    <property type="protein sequence ID" value="MBC5647182.1"/>
    <property type="molecule type" value="Genomic_DNA"/>
</dbReference>
<evidence type="ECO:0000313" key="11">
    <source>
        <dbReference type="Proteomes" id="UP000606889"/>
    </source>
</evidence>
<name>A0ABR7EBN8_9FIRM</name>
<dbReference type="PANTHER" id="PTHR43616:SF5">
    <property type="entry name" value="GLYCEROL DEHYDROGENASE 1"/>
    <property type="match status" value="1"/>
</dbReference>
<comment type="caution">
    <text evidence="10">The sequence shown here is derived from an EMBL/GenBank/DDBJ whole genome shotgun (WGS) entry which is preliminary data.</text>
</comment>
<evidence type="ECO:0000256" key="6">
    <source>
        <dbReference type="ARBA" id="ARBA00039147"/>
    </source>
</evidence>
<dbReference type="PANTHER" id="PTHR43616">
    <property type="entry name" value="GLYCEROL DEHYDROGENASE"/>
    <property type="match status" value="1"/>
</dbReference>